<evidence type="ECO:0000313" key="1">
    <source>
        <dbReference type="EMBL" id="KAG5600515.1"/>
    </source>
</evidence>
<gene>
    <name evidence="1" type="ORF">H5410_031885</name>
</gene>
<sequence>MKTLGVNLNKVKAMHLQNKGGRMVMDVVTFQIKAAREHKYGIQKTIKLEIKISKPTTSMKHWRRRKMKMKMK</sequence>
<dbReference type="Proteomes" id="UP000824120">
    <property type="component" value="Chromosome 6"/>
</dbReference>
<reference evidence="1 2" key="1">
    <citation type="submission" date="2020-09" db="EMBL/GenBank/DDBJ databases">
        <title>De no assembly of potato wild relative species, Solanum commersonii.</title>
        <authorList>
            <person name="Cho K."/>
        </authorList>
    </citation>
    <scope>NUCLEOTIDE SEQUENCE [LARGE SCALE GENOMIC DNA]</scope>
    <source>
        <strain evidence="1">LZ3.2</strain>
        <tissue evidence="1">Leaf</tissue>
    </source>
</reference>
<keyword evidence="2" id="KW-1185">Reference proteome</keyword>
<protein>
    <submittedName>
        <fullName evidence="1">Uncharacterized protein</fullName>
    </submittedName>
</protein>
<organism evidence="1 2">
    <name type="scientific">Solanum commersonii</name>
    <name type="common">Commerson's wild potato</name>
    <name type="synonym">Commerson's nightshade</name>
    <dbReference type="NCBI Taxonomy" id="4109"/>
    <lineage>
        <taxon>Eukaryota</taxon>
        <taxon>Viridiplantae</taxon>
        <taxon>Streptophyta</taxon>
        <taxon>Embryophyta</taxon>
        <taxon>Tracheophyta</taxon>
        <taxon>Spermatophyta</taxon>
        <taxon>Magnoliopsida</taxon>
        <taxon>eudicotyledons</taxon>
        <taxon>Gunneridae</taxon>
        <taxon>Pentapetalae</taxon>
        <taxon>asterids</taxon>
        <taxon>lamiids</taxon>
        <taxon>Solanales</taxon>
        <taxon>Solanaceae</taxon>
        <taxon>Solanoideae</taxon>
        <taxon>Solaneae</taxon>
        <taxon>Solanum</taxon>
    </lineage>
</organism>
<accession>A0A9J5YIE5</accession>
<evidence type="ECO:0000313" key="2">
    <source>
        <dbReference type="Proteomes" id="UP000824120"/>
    </source>
</evidence>
<name>A0A9J5YIE5_SOLCO</name>
<comment type="caution">
    <text evidence="1">The sequence shown here is derived from an EMBL/GenBank/DDBJ whole genome shotgun (WGS) entry which is preliminary data.</text>
</comment>
<dbReference type="AlphaFoldDB" id="A0A9J5YIE5"/>
<dbReference type="EMBL" id="JACXVP010000006">
    <property type="protein sequence ID" value="KAG5600515.1"/>
    <property type="molecule type" value="Genomic_DNA"/>
</dbReference>
<proteinExistence type="predicted"/>